<feature type="compositionally biased region" description="Polar residues" evidence="10">
    <location>
        <begin position="129"/>
        <end position="148"/>
    </location>
</feature>
<gene>
    <name evidence="13" type="ORF">ABV298_30360</name>
</gene>
<dbReference type="SUPFAM" id="SSF56935">
    <property type="entry name" value="Porins"/>
    <property type="match status" value="1"/>
</dbReference>
<keyword evidence="4 8" id="KW-0812">Transmembrane</keyword>
<accession>A0AAU8FIZ6</accession>
<evidence type="ECO:0000259" key="12">
    <source>
        <dbReference type="Pfam" id="PF07715"/>
    </source>
</evidence>
<organism evidence="13">
    <name type="scientific">Dyadobacter sp. 676</name>
    <dbReference type="NCBI Taxonomy" id="3088362"/>
    <lineage>
        <taxon>Bacteria</taxon>
        <taxon>Pseudomonadati</taxon>
        <taxon>Bacteroidota</taxon>
        <taxon>Cytophagia</taxon>
        <taxon>Cytophagales</taxon>
        <taxon>Spirosomataceae</taxon>
        <taxon>Dyadobacter</taxon>
    </lineage>
</organism>
<keyword evidence="2 8" id="KW-0813">Transport</keyword>
<evidence type="ECO:0000256" key="8">
    <source>
        <dbReference type="PROSITE-ProRule" id="PRU01360"/>
    </source>
</evidence>
<name>A0AAU8FIZ6_9BACT</name>
<keyword evidence="3 8" id="KW-1134">Transmembrane beta strand</keyword>
<dbReference type="GO" id="GO:0009279">
    <property type="term" value="C:cell outer membrane"/>
    <property type="evidence" value="ECO:0007669"/>
    <property type="project" value="UniProtKB-SubCell"/>
</dbReference>
<dbReference type="SUPFAM" id="SSF49464">
    <property type="entry name" value="Carboxypeptidase regulatory domain-like"/>
    <property type="match status" value="1"/>
</dbReference>
<dbReference type="InterPro" id="IPR036942">
    <property type="entry name" value="Beta-barrel_TonB_sf"/>
</dbReference>
<evidence type="ECO:0000313" key="13">
    <source>
        <dbReference type="EMBL" id="XCH24551.1"/>
    </source>
</evidence>
<comment type="subcellular location">
    <subcellularLocation>
        <location evidence="1 8">Cell outer membrane</location>
        <topology evidence="1 8">Multi-pass membrane protein</topology>
    </subcellularLocation>
</comment>
<feature type="domain" description="TonB-dependent receptor-like beta-barrel" evidence="11">
    <location>
        <begin position="539"/>
        <end position="1122"/>
    </location>
</feature>
<evidence type="ECO:0000256" key="10">
    <source>
        <dbReference type="SAM" id="MobiDB-lite"/>
    </source>
</evidence>
<keyword evidence="7 8" id="KW-0998">Cell outer membrane</keyword>
<keyword evidence="13" id="KW-0675">Receptor</keyword>
<proteinExistence type="inferred from homology"/>
<dbReference type="RefSeq" id="WP_353719866.1">
    <property type="nucleotide sequence ID" value="NZ_CP159289.1"/>
</dbReference>
<dbReference type="AlphaFoldDB" id="A0AAU8FIZ6"/>
<keyword evidence="5 9" id="KW-0798">TonB box</keyword>
<dbReference type="Pfam" id="PF00593">
    <property type="entry name" value="TonB_dep_Rec_b-barrel"/>
    <property type="match status" value="1"/>
</dbReference>
<dbReference type="InterPro" id="IPR023996">
    <property type="entry name" value="TonB-dep_OMP_SusC/RagA"/>
</dbReference>
<dbReference type="Pfam" id="PF13715">
    <property type="entry name" value="CarbopepD_reg_2"/>
    <property type="match status" value="1"/>
</dbReference>
<dbReference type="InterPro" id="IPR008969">
    <property type="entry name" value="CarboxyPept-like_regulatory"/>
</dbReference>
<evidence type="ECO:0000256" key="2">
    <source>
        <dbReference type="ARBA" id="ARBA00022448"/>
    </source>
</evidence>
<evidence type="ECO:0000256" key="1">
    <source>
        <dbReference type="ARBA" id="ARBA00004571"/>
    </source>
</evidence>
<dbReference type="PROSITE" id="PS52016">
    <property type="entry name" value="TONB_DEPENDENT_REC_3"/>
    <property type="match status" value="1"/>
</dbReference>
<dbReference type="EMBL" id="CP159289">
    <property type="protein sequence ID" value="XCH24551.1"/>
    <property type="molecule type" value="Genomic_DNA"/>
</dbReference>
<dbReference type="Gene3D" id="2.170.130.10">
    <property type="entry name" value="TonB-dependent receptor, plug domain"/>
    <property type="match status" value="1"/>
</dbReference>
<dbReference type="Gene3D" id="2.40.170.20">
    <property type="entry name" value="TonB-dependent receptor, beta-barrel domain"/>
    <property type="match status" value="1"/>
</dbReference>
<evidence type="ECO:0000256" key="6">
    <source>
        <dbReference type="ARBA" id="ARBA00023136"/>
    </source>
</evidence>
<dbReference type="InterPro" id="IPR023997">
    <property type="entry name" value="TonB-dep_OMP_SusC/RagA_CS"/>
</dbReference>
<dbReference type="Gene3D" id="2.60.40.1120">
    <property type="entry name" value="Carboxypeptidase-like, regulatory domain"/>
    <property type="match status" value="1"/>
</dbReference>
<dbReference type="NCBIfam" id="TIGR04056">
    <property type="entry name" value="OMP_RagA_SusC"/>
    <property type="match status" value="1"/>
</dbReference>
<evidence type="ECO:0000256" key="4">
    <source>
        <dbReference type="ARBA" id="ARBA00022692"/>
    </source>
</evidence>
<dbReference type="NCBIfam" id="TIGR04057">
    <property type="entry name" value="SusC_RagA_signa"/>
    <property type="match status" value="1"/>
</dbReference>
<feature type="region of interest" description="Disordered" evidence="10">
    <location>
        <begin position="118"/>
        <end position="159"/>
    </location>
</feature>
<dbReference type="InterPro" id="IPR000531">
    <property type="entry name" value="Beta-barrel_TonB"/>
</dbReference>
<evidence type="ECO:0000256" key="5">
    <source>
        <dbReference type="ARBA" id="ARBA00023077"/>
    </source>
</evidence>
<evidence type="ECO:0000256" key="3">
    <source>
        <dbReference type="ARBA" id="ARBA00022452"/>
    </source>
</evidence>
<dbReference type="InterPro" id="IPR037066">
    <property type="entry name" value="Plug_dom_sf"/>
</dbReference>
<evidence type="ECO:0000256" key="7">
    <source>
        <dbReference type="ARBA" id="ARBA00023237"/>
    </source>
</evidence>
<reference evidence="13" key="1">
    <citation type="submission" date="2024-06" db="EMBL/GenBank/DDBJ databases">
        <title>Sequencing and assembly of the genome of Dyadobacter sp. strain 676, a symbiont of Cyamopsis tetragonoloba.</title>
        <authorList>
            <person name="Guro P."/>
            <person name="Sazanova A."/>
            <person name="Kuznetsova I."/>
            <person name="Belimov A."/>
            <person name="Safronova V."/>
        </authorList>
    </citation>
    <scope>NUCLEOTIDE SEQUENCE</scope>
    <source>
        <strain evidence="13">676</strain>
    </source>
</reference>
<dbReference type="Pfam" id="PF07715">
    <property type="entry name" value="Plug"/>
    <property type="match status" value="1"/>
</dbReference>
<dbReference type="InterPro" id="IPR039426">
    <property type="entry name" value="TonB-dep_rcpt-like"/>
</dbReference>
<keyword evidence="6 8" id="KW-0472">Membrane</keyword>
<protein>
    <submittedName>
        <fullName evidence="13">TonB-dependent receptor</fullName>
    </submittedName>
</protein>
<evidence type="ECO:0000256" key="9">
    <source>
        <dbReference type="RuleBase" id="RU003357"/>
    </source>
</evidence>
<feature type="domain" description="TonB-dependent receptor plug" evidence="12">
    <location>
        <begin position="250"/>
        <end position="360"/>
    </location>
</feature>
<dbReference type="InterPro" id="IPR012910">
    <property type="entry name" value="Plug_dom"/>
</dbReference>
<sequence>MKATIRLLVLSGISFNIPVPSTGQVVAKATAYVQVSLQDNPSTRSLKDVLQEFKTHYKVDILYFNSMVEQYQIPAREVVLSGNFEKNLQNILRPLGLDYKKGKSGGYVIIEKKSARNKGKSQPELPLRKTSSLAEPPESQQQGLTTGLPTPGQKKAADHVVKGKVVDDKGEGIPGVNVVLKGTQQGTTSDVQGNFELDVSETGAILVFSFVGYLSQEIPVDGRTFIDIVLKVDARALDEVVVVGYGEQSKKKLSTAISKVAAKDINGLPVANAGDALAGLAAGVQVQSASGGTPGAAPVIRIRGVGSLGASNDPLYVVDGYPLPNATQFARINVSDIQSIEILKDAASASIYGSRAANGVVIVTTKRGREEKVSFNLNAYTGVQNVYKKMKVMNKDQYLKYAKDARKAQNLQYPDVFDTPAGLADTDWQDQIFRTAPMSEIQLSARGGSKTLQFSVSGSYVSQKGTMVGTDYQLGTLRANLDAQLSKSVKMGVDFAPSFTRQSQQPAPGMNGPSAYVPVYAALLMPPVVAPRLANGDYGQNNVLPFTQYGFAETGIHNPRAVLDLYENRTNSFNVLNNLYLKWELSKGLSFRTQAGISVGTTQVDEYIPSTLGYTGSPFANLSNPRLEGISSQISNGRNVDWVWENTLSYAKTFGTAHNFSAMLLYSMQKYRLSTTSTRGRTGTFTNDLIHNPTAATDQIGSQAFGLNSFMSYAARINYDYQDKYLFSASVRTDGSSRFGPDNRFGIFQSYSAGWRLSQEAFMANQNLFSELKLRASYGETGNANIGDFTWMSGVSSANYSLNNARVPGVYQNGYLNRNLTWEKNRQVDIGLEASFLKDRIYVSIDFYNKLTHGMLFAKELPAIVGYASTFQTNIGELRNRGVEVDINSRNTTGAVQWTTNFNISYNRSKVLGLGGRQSLNANPGTGGWPNVYRIEVGQPLGNMNGFIIDGIFKTQEELNANAKWPGSGIGDYKIRDVNGDGNIDENDRALLGNGLPDFIYGMTNTVAYKNFDLSLIVQGVSGNNIINGASRHTELWAGRFNAIADMADNYFDPANPERNVKYARVGNRSGFSTAGQLHSYAVFNGSFLRVRNLTLGYSLAPEAAKKVLLQSARIYLTAQNLFTLSKYPGFNPEPSQYGSSVYQPGSDQGTYPANRSFMLGINIGF</sequence>
<comment type="similarity">
    <text evidence="8 9">Belongs to the TonB-dependent receptor family.</text>
</comment>
<evidence type="ECO:0000259" key="11">
    <source>
        <dbReference type="Pfam" id="PF00593"/>
    </source>
</evidence>